<proteinExistence type="predicted"/>
<dbReference type="AlphaFoldDB" id="A0A4Q9L7C2"/>
<dbReference type="PANTHER" id="PTHR14089">
    <property type="entry name" value="PRE-MRNA-SPLICING FACTOR RBM22"/>
    <property type="match status" value="1"/>
</dbReference>
<dbReference type="GO" id="GO:0017070">
    <property type="term" value="F:U6 snRNA binding"/>
    <property type="evidence" value="ECO:0007669"/>
    <property type="project" value="TreeGrafter"/>
</dbReference>
<dbReference type="VEuPathDB" id="MicrosporidiaDB:CWI36_0215p0010"/>
<dbReference type="InterPro" id="IPR035979">
    <property type="entry name" value="RBD_domain_sf"/>
</dbReference>
<dbReference type="InterPro" id="IPR012677">
    <property type="entry name" value="Nucleotide-bd_a/b_plait_sf"/>
</dbReference>
<dbReference type="GO" id="GO:0071006">
    <property type="term" value="C:U2-type catalytic step 1 spliceosome"/>
    <property type="evidence" value="ECO:0007669"/>
    <property type="project" value="TreeGrafter"/>
</dbReference>
<dbReference type="InterPro" id="IPR039171">
    <property type="entry name" value="Cwc2/Slt11"/>
</dbReference>
<keyword evidence="1 2" id="KW-0694">RNA-binding</keyword>
<dbReference type="Gene3D" id="3.30.70.330">
    <property type="match status" value="3"/>
</dbReference>
<accession>A0A4Q9L7C2</accession>
<evidence type="ECO:0000259" key="3">
    <source>
        <dbReference type="PROSITE" id="PS50102"/>
    </source>
</evidence>
<evidence type="ECO:0000313" key="5">
    <source>
        <dbReference type="Proteomes" id="UP000293045"/>
    </source>
</evidence>
<dbReference type="SUPFAM" id="SSF54928">
    <property type="entry name" value="RNA-binding domain, RBD"/>
    <property type="match status" value="3"/>
</dbReference>
<gene>
    <name evidence="4" type="ORF">CWI39_0949p0010</name>
</gene>
<protein>
    <recommendedName>
        <fullName evidence="3">RRM domain-containing protein</fullName>
    </recommendedName>
</protein>
<comment type="caution">
    <text evidence="4">The sequence shown here is derived from an EMBL/GenBank/DDBJ whole genome shotgun (WGS) entry which is preliminary data.</text>
</comment>
<feature type="domain" description="RRM" evidence="3">
    <location>
        <begin position="225"/>
        <end position="298"/>
    </location>
</feature>
<name>A0A4Q9L7C2_9MICR</name>
<evidence type="ECO:0000256" key="2">
    <source>
        <dbReference type="PROSITE-ProRule" id="PRU00176"/>
    </source>
</evidence>
<dbReference type="PROSITE" id="PS50102">
    <property type="entry name" value="RRM"/>
    <property type="match status" value="1"/>
</dbReference>
<evidence type="ECO:0000256" key="1">
    <source>
        <dbReference type="ARBA" id="ARBA00022884"/>
    </source>
</evidence>
<dbReference type="EMBL" id="PIXR01000949">
    <property type="protein sequence ID" value="TBU03553.1"/>
    <property type="molecule type" value="Genomic_DNA"/>
</dbReference>
<dbReference type="GO" id="GO:0071007">
    <property type="term" value="C:U2-type catalytic step 2 spliceosome"/>
    <property type="evidence" value="ECO:0007669"/>
    <property type="project" value="TreeGrafter"/>
</dbReference>
<dbReference type="Proteomes" id="UP000293045">
    <property type="component" value="Unassembled WGS sequence"/>
</dbReference>
<dbReference type="SMART" id="SM00360">
    <property type="entry name" value="RRM"/>
    <property type="match status" value="2"/>
</dbReference>
<dbReference type="InterPro" id="IPR000504">
    <property type="entry name" value="RRM_dom"/>
</dbReference>
<dbReference type="GO" id="GO:0036002">
    <property type="term" value="F:pre-mRNA binding"/>
    <property type="evidence" value="ECO:0007669"/>
    <property type="project" value="TreeGrafter"/>
</dbReference>
<organism evidence="4 5">
    <name type="scientific">Hamiltosporidium magnivora</name>
    <dbReference type="NCBI Taxonomy" id="148818"/>
    <lineage>
        <taxon>Eukaryota</taxon>
        <taxon>Fungi</taxon>
        <taxon>Fungi incertae sedis</taxon>
        <taxon>Microsporidia</taxon>
        <taxon>Dubosqiidae</taxon>
        <taxon>Hamiltosporidium</taxon>
    </lineage>
</organism>
<sequence length="406" mass="47158">MKNYLLQFKERKYIFLPSHMDEEDIPETDFYDLPENINDIFKLRTLVFKNLPSTAKLQDILDFITHGDIENVEIDKMQNLGKVHFFDYTSLYRCYIDLSNQEVVIDNTTISIGIEQSSKLSLNIENIHNLGATRSVFLVLDEFLDETFFTEYCKEFGEVETIRIVKDKSIIYCDYFSFYSAIKFIENTTKDPLFTNKRFGFGWDRCFRQMSDTDEKSISLFNSNKTVYLGNIQNDISAEDILDSIKGGSIFCLKIHREKKCAFITFMSSLSAASFISLCNKSPLNIKGYRIKVNYGNNTPTPVPGILAVYNHATRVLKIEPIDDELTYTKVQQDCKDFGEIEKIQFGENSVKINFLFITDCYRAYTELKNKDFYDNYNLSFGNDRCGNTSALDVVLYLQENEFFEV</sequence>
<dbReference type="GO" id="GO:0000974">
    <property type="term" value="C:Prp19 complex"/>
    <property type="evidence" value="ECO:0007669"/>
    <property type="project" value="TreeGrafter"/>
</dbReference>
<reference evidence="4 5" key="1">
    <citation type="submission" date="2017-12" db="EMBL/GenBank/DDBJ databases">
        <authorList>
            <person name="Pombert J.-F."/>
            <person name="Haag K.L."/>
            <person name="Ebert D."/>
        </authorList>
    </citation>
    <scope>NUCLEOTIDE SEQUENCE [LARGE SCALE GENOMIC DNA]</scope>
    <source>
        <strain evidence="4">IL-BN-2</strain>
    </source>
</reference>
<dbReference type="PANTHER" id="PTHR14089:SF6">
    <property type="entry name" value="PRE-MRNA-SPLICING FACTOR RBM22"/>
    <property type="match status" value="1"/>
</dbReference>
<evidence type="ECO:0000313" key="4">
    <source>
        <dbReference type="EMBL" id="TBU03553.1"/>
    </source>
</evidence>
<dbReference type="VEuPathDB" id="MicrosporidiaDB:CWI39_0949p0010"/>